<keyword evidence="1 4" id="KW-0378">Hydrolase</keyword>
<dbReference type="GO" id="GO:0016787">
    <property type="term" value="F:hydrolase activity"/>
    <property type="evidence" value="ECO:0007669"/>
    <property type="project" value="UniProtKB-UniRule"/>
</dbReference>
<dbReference type="InterPro" id="IPR002641">
    <property type="entry name" value="PNPLA_dom"/>
</dbReference>
<name>A0A2T5FWD5_9SPHN</name>
<organism evidence="7 8">
    <name type="scientific">Sphingomonas oleivorans</name>
    <dbReference type="NCBI Taxonomy" id="1735121"/>
    <lineage>
        <taxon>Bacteria</taxon>
        <taxon>Pseudomonadati</taxon>
        <taxon>Pseudomonadota</taxon>
        <taxon>Alphaproteobacteria</taxon>
        <taxon>Sphingomonadales</taxon>
        <taxon>Sphingomonadaceae</taxon>
        <taxon>Sphingomonas</taxon>
    </lineage>
</organism>
<keyword evidence="3 4" id="KW-0443">Lipid metabolism</keyword>
<dbReference type="Pfam" id="PF01734">
    <property type="entry name" value="Patatin"/>
    <property type="match status" value="1"/>
</dbReference>
<dbReference type="InterPro" id="IPR016035">
    <property type="entry name" value="Acyl_Trfase/lysoPLipase"/>
</dbReference>
<evidence type="ECO:0000313" key="7">
    <source>
        <dbReference type="EMBL" id="PTQ10079.1"/>
    </source>
</evidence>
<comment type="caution">
    <text evidence="7">The sequence shown here is derived from an EMBL/GenBank/DDBJ whole genome shotgun (WGS) entry which is preliminary data.</text>
</comment>
<dbReference type="Proteomes" id="UP000244162">
    <property type="component" value="Unassembled WGS sequence"/>
</dbReference>
<evidence type="ECO:0000256" key="5">
    <source>
        <dbReference type="SAM" id="Phobius"/>
    </source>
</evidence>
<keyword evidence="5" id="KW-0472">Membrane</keyword>
<dbReference type="Gene3D" id="3.40.1090.10">
    <property type="entry name" value="Cytosolic phospholipase A2 catalytic domain"/>
    <property type="match status" value="2"/>
</dbReference>
<protein>
    <submittedName>
        <fullName evidence="7">Patatin</fullName>
    </submittedName>
</protein>
<evidence type="ECO:0000256" key="2">
    <source>
        <dbReference type="ARBA" id="ARBA00022963"/>
    </source>
</evidence>
<feature type="active site" description="Nucleophile" evidence="4">
    <location>
        <position position="51"/>
    </location>
</feature>
<gene>
    <name evidence="7" type="ORF">CLG96_13135</name>
</gene>
<dbReference type="GO" id="GO:0016042">
    <property type="term" value="P:lipid catabolic process"/>
    <property type="evidence" value="ECO:0007669"/>
    <property type="project" value="UniProtKB-UniRule"/>
</dbReference>
<comment type="caution">
    <text evidence="4">Lacks conserved residue(s) required for the propagation of feature annotation.</text>
</comment>
<dbReference type="PROSITE" id="PS51635">
    <property type="entry name" value="PNPLA"/>
    <property type="match status" value="1"/>
</dbReference>
<keyword evidence="5" id="KW-0812">Transmembrane</keyword>
<dbReference type="RefSeq" id="WP_107968427.1">
    <property type="nucleotide sequence ID" value="NZ_NWBU01000010.1"/>
</dbReference>
<evidence type="ECO:0000256" key="4">
    <source>
        <dbReference type="PROSITE-ProRule" id="PRU01161"/>
    </source>
</evidence>
<feature type="domain" description="PNPLA" evidence="6">
    <location>
        <begin position="16"/>
        <end position="259"/>
    </location>
</feature>
<evidence type="ECO:0000256" key="3">
    <source>
        <dbReference type="ARBA" id="ARBA00023098"/>
    </source>
</evidence>
<dbReference type="OrthoDB" id="9813090at2"/>
<dbReference type="PANTHER" id="PTHR14226">
    <property type="entry name" value="NEUROPATHY TARGET ESTERASE/SWISS CHEESE D.MELANOGASTER"/>
    <property type="match status" value="1"/>
</dbReference>
<dbReference type="PANTHER" id="PTHR14226:SF78">
    <property type="entry name" value="SLR0060 PROTEIN"/>
    <property type="match status" value="1"/>
</dbReference>
<evidence type="ECO:0000313" key="8">
    <source>
        <dbReference type="Proteomes" id="UP000244162"/>
    </source>
</evidence>
<sequence>MANGDSTVARTGIALALSGGGSRAMAFHLGCLRALLDAGLLDRITVISSVSGGSVLGALYCHTPGDFGAFEAKVRTLLRRGFVRPAIWKMLSTAEGAKALVYFLVIAGDRLIAFLVNRLLALFHIKARTRISWLRQSLIRRRASRTTILGKVFSSIFAGDPLSTLRSDRPKLIIVACELQTKSAFYFAADQVASWRFGSASPDDIEIADAVSASAAYPLALPAIDRRISFTSKDGAVSKRRVILTDGGVYDNLGLAPLWPDRDASISFHVSQYSRIIACRAGYGLEAAPAPSLAAARLTAAFESIFARAQNFAIKRLFDLKAMGAIDDFLHPYLGQKDERLACPPSDFISADEVAGYPTDFSAMPDEWIERLVKRGEQVTHALLTEHWSSFMAKLDSSNQSRPSEKSGGDGDA</sequence>
<dbReference type="SUPFAM" id="SSF52151">
    <property type="entry name" value="FabD/lysophospholipase-like"/>
    <property type="match status" value="1"/>
</dbReference>
<feature type="active site" description="Proton acceptor" evidence="4">
    <location>
        <position position="246"/>
    </location>
</feature>
<keyword evidence="5" id="KW-1133">Transmembrane helix</keyword>
<feature type="short sequence motif" description="DGA/G" evidence="4">
    <location>
        <begin position="246"/>
        <end position="248"/>
    </location>
</feature>
<dbReference type="EMBL" id="NWBU01000010">
    <property type="protein sequence ID" value="PTQ10079.1"/>
    <property type="molecule type" value="Genomic_DNA"/>
</dbReference>
<reference evidence="7 8" key="1">
    <citation type="submission" date="2017-09" db="EMBL/GenBank/DDBJ databases">
        <title>Sphingomonas panjinensis sp.nov., isolated from oil-contaminated soil.</title>
        <authorList>
            <person name="Wang L."/>
            <person name="Chen L."/>
        </authorList>
    </citation>
    <scope>NUCLEOTIDE SEQUENCE [LARGE SCALE GENOMIC DNA]</scope>
    <source>
        <strain evidence="7 8">FW-11</strain>
    </source>
</reference>
<feature type="transmembrane region" description="Helical" evidence="5">
    <location>
        <begin position="99"/>
        <end position="120"/>
    </location>
</feature>
<keyword evidence="2 4" id="KW-0442">Lipid degradation</keyword>
<accession>A0A2T5FWD5</accession>
<evidence type="ECO:0000259" key="6">
    <source>
        <dbReference type="PROSITE" id="PS51635"/>
    </source>
</evidence>
<proteinExistence type="predicted"/>
<dbReference type="AlphaFoldDB" id="A0A2T5FWD5"/>
<keyword evidence="8" id="KW-1185">Reference proteome</keyword>
<dbReference type="InterPro" id="IPR050301">
    <property type="entry name" value="NTE"/>
</dbReference>
<evidence type="ECO:0000256" key="1">
    <source>
        <dbReference type="ARBA" id="ARBA00022801"/>
    </source>
</evidence>